<dbReference type="AlphaFoldDB" id="A0A9X3JDK5"/>
<dbReference type="GO" id="GO:0097367">
    <property type="term" value="F:carbohydrate derivative binding"/>
    <property type="evidence" value="ECO:0007669"/>
    <property type="project" value="InterPro"/>
</dbReference>
<reference evidence="6" key="1">
    <citation type="submission" date="2022-12" db="EMBL/GenBank/DDBJ databases">
        <title>Description and comparative metabolic analysis of Aerococcus sp. nov., isolated from the feces of a pig.</title>
        <authorList>
            <person name="Chang Y.-H."/>
        </authorList>
    </citation>
    <scope>NUCLEOTIDE SEQUENCE</scope>
    <source>
        <strain evidence="6">YH-aer222</strain>
    </source>
</reference>
<accession>A0A9X3JDK5</accession>
<dbReference type="PANTHER" id="PTHR30514">
    <property type="entry name" value="GLUCOKINASE"/>
    <property type="match status" value="1"/>
</dbReference>
<dbReference type="InterPro" id="IPR001347">
    <property type="entry name" value="SIS_dom"/>
</dbReference>
<evidence type="ECO:0000313" key="6">
    <source>
        <dbReference type="EMBL" id="MCZ0725878.1"/>
    </source>
</evidence>
<organism evidence="6 7">
    <name type="scientific">Aerococcus kribbianus</name>
    <dbReference type="NCBI Taxonomy" id="2999064"/>
    <lineage>
        <taxon>Bacteria</taxon>
        <taxon>Bacillati</taxon>
        <taxon>Bacillota</taxon>
        <taxon>Bacilli</taxon>
        <taxon>Lactobacillales</taxon>
        <taxon>Aerococcaceae</taxon>
        <taxon>Aerococcus</taxon>
    </lineage>
</organism>
<dbReference type="Gene3D" id="1.10.10.10">
    <property type="entry name" value="Winged helix-like DNA-binding domain superfamily/Winged helix DNA-binding domain"/>
    <property type="match status" value="1"/>
</dbReference>
<dbReference type="InterPro" id="IPR047640">
    <property type="entry name" value="RpiR-like"/>
</dbReference>
<gene>
    <name evidence="6" type="ORF">OW157_04750</name>
</gene>
<dbReference type="Proteomes" id="UP001146670">
    <property type="component" value="Unassembled WGS sequence"/>
</dbReference>
<dbReference type="InterPro" id="IPR009057">
    <property type="entry name" value="Homeodomain-like_sf"/>
</dbReference>
<evidence type="ECO:0000256" key="2">
    <source>
        <dbReference type="ARBA" id="ARBA00023125"/>
    </source>
</evidence>
<dbReference type="InterPro" id="IPR035472">
    <property type="entry name" value="RpiR-like_SIS"/>
</dbReference>
<proteinExistence type="predicted"/>
<dbReference type="SUPFAM" id="SSF53697">
    <property type="entry name" value="SIS domain"/>
    <property type="match status" value="1"/>
</dbReference>
<dbReference type="Pfam" id="PF01380">
    <property type="entry name" value="SIS"/>
    <property type="match status" value="1"/>
</dbReference>
<dbReference type="GO" id="GO:0003677">
    <property type="term" value="F:DNA binding"/>
    <property type="evidence" value="ECO:0007669"/>
    <property type="project" value="UniProtKB-KW"/>
</dbReference>
<keyword evidence="3" id="KW-0804">Transcription</keyword>
<evidence type="ECO:0000256" key="1">
    <source>
        <dbReference type="ARBA" id="ARBA00023015"/>
    </source>
</evidence>
<keyword evidence="1" id="KW-0805">Transcription regulation</keyword>
<feature type="domain" description="SIS" evidence="5">
    <location>
        <begin position="124"/>
        <end position="265"/>
    </location>
</feature>
<evidence type="ECO:0000259" key="5">
    <source>
        <dbReference type="PROSITE" id="PS51464"/>
    </source>
</evidence>
<evidence type="ECO:0000259" key="4">
    <source>
        <dbReference type="PROSITE" id="PS51071"/>
    </source>
</evidence>
<dbReference type="Gene3D" id="3.40.50.10490">
    <property type="entry name" value="Glucose-6-phosphate isomerase like protein, domain 1"/>
    <property type="match status" value="1"/>
</dbReference>
<dbReference type="PANTHER" id="PTHR30514:SF10">
    <property type="entry name" value="MURR_RPIR FAMILY TRANSCRIPTIONAL REGULATOR"/>
    <property type="match status" value="1"/>
</dbReference>
<keyword evidence="7" id="KW-1185">Reference proteome</keyword>
<sequence>MLLKEKLDQDIFSFSERIIINYLIGNIDSIENLTTSSIAAATHTNTTSLIRIAKKLDLNGWKDLKNELIHERDYLNANLEVQDANKPFQAKDSSRTIANKIGIVMKESIDDTLSLIDYDEIKYICRLLSNSKKIMIFSGKNNLNAVNVFVSYLRRIQYDVQVADTFDYPEFEAYNLSQHTVALFISYSGENPEILRFFKFAKEQGVKTISITNVGENTLSKESTYHLCMSTHEKLYSKIGSFNSTTSLNFLLNVIYSILFAIDYDYNFHYLQSMNKTLERRHSDTNLLQES</sequence>
<name>A0A9X3JDK5_9LACT</name>
<dbReference type="SUPFAM" id="SSF46689">
    <property type="entry name" value="Homeodomain-like"/>
    <property type="match status" value="1"/>
</dbReference>
<dbReference type="InterPro" id="IPR036388">
    <property type="entry name" value="WH-like_DNA-bd_sf"/>
</dbReference>
<comment type="caution">
    <text evidence="6">The sequence shown here is derived from an EMBL/GenBank/DDBJ whole genome shotgun (WGS) entry which is preliminary data.</text>
</comment>
<dbReference type="CDD" id="cd05013">
    <property type="entry name" value="SIS_RpiR"/>
    <property type="match status" value="1"/>
</dbReference>
<evidence type="ECO:0000313" key="7">
    <source>
        <dbReference type="Proteomes" id="UP001146670"/>
    </source>
</evidence>
<feature type="domain" description="HTH rpiR-type" evidence="4">
    <location>
        <begin position="1"/>
        <end position="75"/>
    </location>
</feature>
<protein>
    <submittedName>
        <fullName evidence="6">MurR/RpiR family transcriptional regulator</fullName>
    </submittedName>
</protein>
<keyword evidence="2" id="KW-0238">DNA-binding</keyword>
<dbReference type="InterPro" id="IPR046348">
    <property type="entry name" value="SIS_dom_sf"/>
</dbReference>
<dbReference type="PROSITE" id="PS51464">
    <property type="entry name" value="SIS"/>
    <property type="match status" value="1"/>
</dbReference>
<dbReference type="GO" id="GO:1901135">
    <property type="term" value="P:carbohydrate derivative metabolic process"/>
    <property type="evidence" value="ECO:0007669"/>
    <property type="project" value="InterPro"/>
</dbReference>
<dbReference type="InterPro" id="IPR000281">
    <property type="entry name" value="HTH_RpiR"/>
</dbReference>
<dbReference type="RefSeq" id="WP_268752185.1">
    <property type="nucleotide sequence ID" value="NZ_JAPRFQ010000001.1"/>
</dbReference>
<dbReference type="PROSITE" id="PS51071">
    <property type="entry name" value="HTH_RPIR"/>
    <property type="match status" value="1"/>
</dbReference>
<evidence type="ECO:0000256" key="3">
    <source>
        <dbReference type="ARBA" id="ARBA00023163"/>
    </source>
</evidence>
<dbReference type="Pfam" id="PF01418">
    <property type="entry name" value="HTH_6"/>
    <property type="match status" value="1"/>
</dbReference>
<dbReference type="EMBL" id="JAPRFR010000001">
    <property type="protein sequence ID" value="MCZ0725878.1"/>
    <property type="molecule type" value="Genomic_DNA"/>
</dbReference>
<dbReference type="GO" id="GO:0003700">
    <property type="term" value="F:DNA-binding transcription factor activity"/>
    <property type="evidence" value="ECO:0007669"/>
    <property type="project" value="InterPro"/>
</dbReference>